<sequence>MKFSDFVQVLNATVIRVAEHEVFNATTNWIAENEALKAVSDWVAENEAFSAISKWIAENEAFNAATTWITDNEALDAISNWVAENQAIDETILWIAENEAFSAISKSVAENEAFNATIFWITENEVFNATINWIAENPKKSVALGVAGVAVAVPMIISGPALAAAGFGADGIAGASLASTVQAGIGNVAADSVFAVLQSAAMGGYGYAIINGAITAGGVVTGVTTGVIAVIENKEWEEADLKEDENGRKD</sequence>
<comment type="caution">
    <text evidence="1">The sequence shown here is derived from an EMBL/GenBank/DDBJ whole genome shotgun (WGS) entry which is preliminary data.</text>
</comment>
<keyword evidence="2" id="KW-1185">Reference proteome</keyword>
<accession>A0ACC0CRH1</accession>
<organism evidence="1 2">
    <name type="scientific">Hypoxylon rubiginosum</name>
    <dbReference type="NCBI Taxonomy" id="110542"/>
    <lineage>
        <taxon>Eukaryota</taxon>
        <taxon>Fungi</taxon>
        <taxon>Dikarya</taxon>
        <taxon>Ascomycota</taxon>
        <taxon>Pezizomycotina</taxon>
        <taxon>Sordariomycetes</taxon>
        <taxon>Xylariomycetidae</taxon>
        <taxon>Xylariales</taxon>
        <taxon>Hypoxylaceae</taxon>
        <taxon>Hypoxylon</taxon>
    </lineage>
</organism>
<evidence type="ECO:0000313" key="1">
    <source>
        <dbReference type="EMBL" id="KAI6082945.1"/>
    </source>
</evidence>
<name>A0ACC0CRH1_9PEZI</name>
<proteinExistence type="predicted"/>
<evidence type="ECO:0000313" key="2">
    <source>
        <dbReference type="Proteomes" id="UP001497680"/>
    </source>
</evidence>
<dbReference type="Proteomes" id="UP001497680">
    <property type="component" value="Unassembled WGS sequence"/>
</dbReference>
<gene>
    <name evidence="1" type="ORF">F4821DRAFT_202896</name>
</gene>
<reference evidence="1 2" key="1">
    <citation type="journal article" date="2022" name="New Phytol.">
        <title>Ecological generalism drives hyperdiversity of secondary metabolite gene clusters in xylarialean endophytes.</title>
        <authorList>
            <person name="Franco M.E.E."/>
            <person name="Wisecaver J.H."/>
            <person name="Arnold A.E."/>
            <person name="Ju Y.M."/>
            <person name="Slot J.C."/>
            <person name="Ahrendt S."/>
            <person name="Moore L.P."/>
            <person name="Eastman K.E."/>
            <person name="Scott K."/>
            <person name="Konkel Z."/>
            <person name="Mondo S.J."/>
            <person name="Kuo A."/>
            <person name="Hayes R.D."/>
            <person name="Haridas S."/>
            <person name="Andreopoulos B."/>
            <person name="Riley R."/>
            <person name="LaButti K."/>
            <person name="Pangilinan J."/>
            <person name="Lipzen A."/>
            <person name="Amirebrahimi M."/>
            <person name="Yan J."/>
            <person name="Adam C."/>
            <person name="Keymanesh K."/>
            <person name="Ng V."/>
            <person name="Louie K."/>
            <person name="Northen T."/>
            <person name="Drula E."/>
            <person name="Henrissat B."/>
            <person name="Hsieh H.M."/>
            <person name="Youens-Clark K."/>
            <person name="Lutzoni F."/>
            <person name="Miadlikowska J."/>
            <person name="Eastwood D.C."/>
            <person name="Hamelin R.C."/>
            <person name="Grigoriev I.V."/>
            <person name="U'Ren J.M."/>
        </authorList>
    </citation>
    <scope>NUCLEOTIDE SEQUENCE [LARGE SCALE GENOMIC DNA]</scope>
    <source>
        <strain evidence="1 2">ER1909</strain>
    </source>
</reference>
<dbReference type="EMBL" id="MU394360">
    <property type="protein sequence ID" value="KAI6082945.1"/>
    <property type="molecule type" value="Genomic_DNA"/>
</dbReference>
<protein>
    <submittedName>
        <fullName evidence="1">Uncharacterized protein</fullName>
    </submittedName>
</protein>